<dbReference type="CDD" id="cd05259">
    <property type="entry name" value="PCBER_SDR_a"/>
    <property type="match status" value="1"/>
</dbReference>
<reference evidence="4" key="1">
    <citation type="submission" date="2021-03" db="EMBL/GenBank/DDBJ databases">
        <authorList>
            <consortium name="Genoscope - CEA"/>
            <person name="William W."/>
        </authorList>
    </citation>
    <scope>NUCLEOTIDE SEQUENCE</scope>
    <source>
        <strain evidence="4">Doubled-haploid Pahang</strain>
    </source>
</reference>
<dbReference type="Gene3D" id="3.90.25.10">
    <property type="entry name" value="UDP-galactose 4-epimerase, domain 1"/>
    <property type="match status" value="1"/>
</dbReference>
<evidence type="ECO:0000256" key="2">
    <source>
        <dbReference type="ARBA" id="ARBA00023002"/>
    </source>
</evidence>
<feature type="domain" description="NmrA-like" evidence="3">
    <location>
        <begin position="13"/>
        <end position="312"/>
    </location>
</feature>
<dbReference type="InterPro" id="IPR008030">
    <property type="entry name" value="NmrA-like"/>
</dbReference>
<evidence type="ECO:0000313" key="4">
    <source>
        <dbReference type="EMBL" id="CAG1854121.1"/>
    </source>
</evidence>
<organism evidence="5 6">
    <name type="scientific">Musa acuminata subsp. malaccensis</name>
    <name type="common">Wild banana</name>
    <name type="synonym">Musa malaccensis</name>
    <dbReference type="NCBI Taxonomy" id="214687"/>
    <lineage>
        <taxon>Eukaryota</taxon>
        <taxon>Viridiplantae</taxon>
        <taxon>Streptophyta</taxon>
        <taxon>Embryophyta</taxon>
        <taxon>Tracheophyta</taxon>
        <taxon>Spermatophyta</taxon>
        <taxon>Magnoliopsida</taxon>
        <taxon>Liliopsida</taxon>
        <taxon>Zingiberales</taxon>
        <taxon>Musaceae</taxon>
        <taxon>Musa</taxon>
    </lineage>
</organism>
<dbReference type="FunCoup" id="A0A804KYE4">
    <property type="interactions" value="131"/>
</dbReference>
<dbReference type="OrthoDB" id="419598at2759"/>
<dbReference type="InParanoid" id="A0A804KYE4"/>
<keyword evidence="1" id="KW-0521">NADP</keyword>
<proteinExistence type="predicted"/>
<dbReference type="GO" id="GO:0009807">
    <property type="term" value="P:lignan biosynthetic process"/>
    <property type="evidence" value="ECO:0000318"/>
    <property type="project" value="GO_Central"/>
</dbReference>
<dbReference type="Gramene" id="Ma10_t20520.3">
    <property type="protein sequence ID" value="Ma10_p20520.3"/>
    <property type="gene ID" value="Ma10_g20520"/>
</dbReference>
<dbReference type="AlphaFoldDB" id="A0A804KYE4"/>
<dbReference type="SUPFAM" id="SSF51735">
    <property type="entry name" value="NAD(P)-binding Rossmann-fold domains"/>
    <property type="match status" value="1"/>
</dbReference>
<dbReference type="PANTHER" id="PTHR43349:SF34">
    <property type="entry name" value="PINORESINOL-LARICIRESINOL REDUCTASE 3-RELATED"/>
    <property type="match status" value="1"/>
</dbReference>
<accession>A0A804KYE4</accession>
<dbReference type="InterPro" id="IPR045312">
    <property type="entry name" value="PCBER-like"/>
</dbReference>
<evidence type="ECO:0000313" key="6">
    <source>
        <dbReference type="Proteomes" id="UP000012960"/>
    </source>
</evidence>
<keyword evidence="6" id="KW-1185">Reference proteome</keyword>
<evidence type="ECO:0000259" key="3">
    <source>
        <dbReference type="Pfam" id="PF05368"/>
    </source>
</evidence>
<dbReference type="GO" id="GO:0050664">
    <property type="term" value="F:oxidoreductase activity, acting on NAD(P)H, oxygen as acceptor"/>
    <property type="evidence" value="ECO:0000318"/>
    <property type="project" value="GO_Central"/>
</dbReference>
<dbReference type="OMA" id="TPYPENM"/>
<evidence type="ECO:0000256" key="1">
    <source>
        <dbReference type="ARBA" id="ARBA00022857"/>
    </source>
</evidence>
<dbReference type="PANTHER" id="PTHR43349">
    <property type="entry name" value="PINORESINOL REDUCTASE-RELATED"/>
    <property type="match status" value="1"/>
</dbReference>
<reference evidence="5" key="2">
    <citation type="submission" date="2021-05" db="UniProtKB">
        <authorList>
            <consortium name="EnsemblPlants"/>
        </authorList>
    </citation>
    <scope>IDENTIFICATION</scope>
    <source>
        <strain evidence="5">subsp. malaccensis</strain>
    </source>
</reference>
<dbReference type="EMBL" id="HG996476">
    <property type="protein sequence ID" value="CAG1854121.1"/>
    <property type="molecule type" value="Genomic_DNA"/>
</dbReference>
<protein>
    <submittedName>
        <fullName evidence="4">(wild Malaysian banana) hypothetical protein</fullName>
    </submittedName>
</protein>
<dbReference type="KEGG" id="mus:103968783"/>
<gene>
    <name evidence="4" type="ORF">GSMUA_323470.1</name>
</gene>
<keyword evidence="2" id="KW-0560">Oxidoreductase</keyword>
<dbReference type="Proteomes" id="UP000012960">
    <property type="component" value="Unplaced"/>
</dbReference>
<dbReference type="InterPro" id="IPR050608">
    <property type="entry name" value="NmrA-type/Isoflavone_red_sf"/>
</dbReference>
<sequence>MAMVGEEKAGGSRSKVLVIGATGRFGQELVKASLAAGHPTYALVREPTFSRADASLLLRSFSASGVTLLKGSLQDFPSLLEALKQVDVVICAVPSSQVLEQKLLIRAIKQAGCIERFIPSEFGADPDKVQTVEMDHDFYKKKAEIRRCIEKEGIPHTYISCNFFQRYLLPSLIQPGLKTPPTDKVKIFGSGNVKAVFVKESDVATFTICAIDDTRTLNKVLYLRPSGNAYSQNELTEIWEVKMGKKLEKIHVTEEQLLKSIHETPFPSNIDLFFIYSAFVKGDHTYFSIDSSGLDGSELYPHVRCTTVSEFLDMLSERTSI</sequence>
<dbReference type="EnsemblPlants" id="Ma10_t20520.3">
    <property type="protein sequence ID" value="Ma10_p20520.3"/>
    <property type="gene ID" value="Ma10_g20520"/>
</dbReference>
<name>A0A804KYE4_MUSAM</name>
<dbReference type="Pfam" id="PF05368">
    <property type="entry name" value="NmrA"/>
    <property type="match status" value="1"/>
</dbReference>
<dbReference type="InterPro" id="IPR036291">
    <property type="entry name" value="NAD(P)-bd_dom_sf"/>
</dbReference>
<evidence type="ECO:0000313" key="5">
    <source>
        <dbReference type="EnsemblPlants" id="Ma10_p20520.3"/>
    </source>
</evidence>
<dbReference type="Gene3D" id="3.40.50.720">
    <property type="entry name" value="NAD(P)-binding Rossmann-like Domain"/>
    <property type="match status" value="1"/>
</dbReference>